<feature type="region of interest" description="Disordered" evidence="1">
    <location>
        <begin position="493"/>
        <end position="528"/>
    </location>
</feature>
<feature type="region of interest" description="Disordered" evidence="1">
    <location>
        <begin position="366"/>
        <end position="407"/>
    </location>
</feature>
<organism evidence="3">
    <name type="scientific">Melampsora larici-populina (strain 98AG31 / pathotype 3-4-7)</name>
    <name type="common">Poplar leaf rust fungus</name>
    <dbReference type="NCBI Taxonomy" id="747676"/>
    <lineage>
        <taxon>Eukaryota</taxon>
        <taxon>Fungi</taxon>
        <taxon>Dikarya</taxon>
        <taxon>Basidiomycota</taxon>
        <taxon>Pucciniomycotina</taxon>
        <taxon>Pucciniomycetes</taxon>
        <taxon>Pucciniales</taxon>
        <taxon>Melampsoraceae</taxon>
        <taxon>Melampsora</taxon>
    </lineage>
</organism>
<dbReference type="KEGG" id="mlr:MELLADRAFT_87424"/>
<feature type="region of interest" description="Disordered" evidence="1">
    <location>
        <begin position="1"/>
        <end position="92"/>
    </location>
</feature>
<proteinExistence type="predicted"/>
<dbReference type="AlphaFoldDB" id="F4SDV0"/>
<dbReference type="GeneID" id="18934518"/>
<dbReference type="EMBL" id="GL883299">
    <property type="protein sequence ID" value="EGF97176.1"/>
    <property type="molecule type" value="Genomic_DNA"/>
</dbReference>
<feature type="region of interest" description="Disordered" evidence="1">
    <location>
        <begin position="104"/>
        <end position="143"/>
    </location>
</feature>
<dbReference type="HOGENOM" id="CLU_408860_0_0_1"/>
<feature type="compositionally biased region" description="Basic residues" evidence="1">
    <location>
        <begin position="127"/>
        <end position="142"/>
    </location>
</feature>
<feature type="compositionally biased region" description="Polar residues" evidence="1">
    <location>
        <begin position="505"/>
        <end position="525"/>
    </location>
</feature>
<feature type="region of interest" description="Disordered" evidence="1">
    <location>
        <begin position="293"/>
        <end position="351"/>
    </location>
</feature>
<dbReference type="RefSeq" id="XP_007419554.1">
    <property type="nucleotide sequence ID" value="XM_007419492.1"/>
</dbReference>
<name>F4SDV0_MELLP</name>
<feature type="compositionally biased region" description="Basic and acidic residues" evidence="1">
    <location>
        <begin position="493"/>
        <end position="502"/>
    </location>
</feature>
<evidence type="ECO:0000256" key="1">
    <source>
        <dbReference type="SAM" id="MobiDB-lite"/>
    </source>
</evidence>
<dbReference type="InParanoid" id="F4SDV0"/>
<dbReference type="Proteomes" id="UP000001072">
    <property type="component" value="Unassembled WGS sequence"/>
</dbReference>
<feature type="compositionally biased region" description="Basic and acidic residues" evidence="1">
    <location>
        <begin position="385"/>
        <end position="403"/>
    </location>
</feature>
<feature type="region of interest" description="Disordered" evidence="1">
    <location>
        <begin position="569"/>
        <end position="603"/>
    </location>
</feature>
<reference evidence="3" key="1">
    <citation type="journal article" date="2011" name="Proc. Natl. Acad. Sci. U.S.A.">
        <title>Obligate biotrophy features unraveled by the genomic analysis of rust fungi.</title>
        <authorList>
            <person name="Duplessis S."/>
            <person name="Cuomo C.A."/>
            <person name="Lin Y.-C."/>
            <person name="Aerts A."/>
            <person name="Tisserant E."/>
            <person name="Veneault-Fourrey C."/>
            <person name="Joly D.L."/>
            <person name="Hacquard S."/>
            <person name="Amselem J."/>
            <person name="Cantarel B.L."/>
            <person name="Chiu R."/>
            <person name="Coutinho P.M."/>
            <person name="Feau N."/>
            <person name="Field M."/>
            <person name="Frey P."/>
            <person name="Gelhaye E."/>
            <person name="Goldberg J."/>
            <person name="Grabherr M.G."/>
            <person name="Kodira C.D."/>
            <person name="Kohler A."/>
            <person name="Kuees U."/>
            <person name="Lindquist E.A."/>
            <person name="Lucas S.M."/>
            <person name="Mago R."/>
            <person name="Mauceli E."/>
            <person name="Morin E."/>
            <person name="Murat C."/>
            <person name="Pangilinan J.L."/>
            <person name="Park R."/>
            <person name="Pearson M."/>
            <person name="Quesneville H."/>
            <person name="Rouhier N."/>
            <person name="Sakthikumar S."/>
            <person name="Salamov A.A."/>
            <person name="Schmutz J."/>
            <person name="Selles B."/>
            <person name="Shapiro H."/>
            <person name="Tanguay P."/>
            <person name="Tuskan G.A."/>
            <person name="Henrissat B."/>
            <person name="Van de Peer Y."/>
            <person name="Rouze P."/>
            <person name="Ellis J.G."/>
            <person name="Dodds P.N."/>
            <person name="Schein J.E."/>
            <person name="Zhong S."/>
            <person name="Hamelin R.C."/>
            <person name="Grigoriev I.V."/>
            <person name="Szabo L.J."/>
            <person name="Martin F."/>
        </authorList>
    </citation>
    <scope>NUCLEOTIDE SEQUENCE [LARGE SCALE GENOMIC DNA]</scope>
    <source>
        <strain evidence="3">98AG31 / pathotype 3-4-7</strain>
    </source>
</reference>
<feature type="compositionally biased region" description="Low complexity" evidence="1">
    <location>
        <begin position="167"/>
        <end position="176"/>
    </location>
</feature>
<sequence length="672" mass="75582">MYSAKKSHPAPVGNSPCKLSPYKKGGAASDRVADDMDSRTPSSKPISANQSRFLEIDSNAKPVPQLNPPQTKTRDQVIKPITRKPPPVCNPKISDSLFGLNRHTTTSQQTTSCPSPIISDQPNLSHKSIKHKPSTSSLKKHNPFNLNAKEAFDRFIKSAKRNLTLDSSSSKPNHPSNKSKLKSRPTVTNKLMISYPKRIHTPDFDFIKTPRYEIQEIKPKVELRRCSSTTSTTLNSKLKPYLLHRQNPTTTSPTPAIKRSQTCGRRVLNLNHFSPSNCKSKLEIVDPITHPNPFPKLGSIPENEVIPKHTSFPTETQKSQDELTLCGTDPKSYDPKLSSELQEQQDREYSAQLSPPIEEIGLAMLPEDNTEKDLPSRRSIQVQDSDEKFSRRNSMKKDARNDASEGLQKVSSSWKAFHDSNSIKDSPNPLSIPLPSTPPSRFSMLESAIHSLSPTTKHPSKTYFKTKIIEKSTYTPHSRSPFLKKHTTNLFDHSKHEDELKKKNGSGSNGARDSGGSNYSQTSASVHHEDTIQEDISLTLMGCGSSYTPYNLQRFYSNMSSNHCHPTTHFNSPALGSDHEKELNRSEVEEKGKLNQDGEKESKVDVQIKEEVRIEKEKETQKEIEIENLKSKSSKKKSFNRLSNLLSLEKSEIDYKSDWYFDLIKSLSKVKV</sequence>
<accession>F4SDV0</accession>
<keyword evidence="3" id="KW-1185">Reference proteome</keyword>
<dbReference type="OrthoDB" id="10515481at2759"/>
<protein>
    <submittedName>
        <fullName evidence="2">Uncharacterized protein</fullName>
    </submittedName>
</protein>
<dbReference type="VEuPathDB" id="FungiDB:MELLADRAFT_87424"/>
<feature type="compositionally biased region" description="Polar residues" evidence="1">
    <location>
        <begin position="39"/>
        <end position="52"/>
    </location>
</feature>
<gene>
    <name evidence="2" type="ORF">MELLADRAFT_87424</name>
</gene>
<evidence type="ECO:0000313" key="3">
    <source>
        <dbReference type="Proteomes" id="UP000001072"/>
    </source>
</evidence>
<feature type="compositionally biased region" description="Basic and acidic residues" evidence="1">
    <location>
        <begin position="577"/>
        <end position="603"/>
    </location>
</feature>
<evidence type="ECO:0000313" key="2">
    <source>
        <dbReference type="EMBL" id="EGF97176.1"/>
    </source>
</evidence>
<feature type="region of interest" description="Disordered" evidence="1">
    <location>
        <begin position="163"/>
        <end position="188"/>
    </location>
</feature>